<dbReference type="STRING" id="1618404.UW35_C0028G0002"/>
<protein>
    <submittedName>
        <fullName evidence="2">Uncharacterized protein</fullName>
    </submittedName>
</protein>
<proteinExistence type="predicted"/>
<keyword evidence="1" id="KW-0812">Transmembrane</keyword>
<evidence type="ECO:0000256" key="1">
    <source>
        <dbReference type="SAM" id="Phobius"/>
    </source>
</evidence>
<evidence type="ECO:0000313" key="2">
    <source>
        <dbReference type="EMBL" id="KKT45873.1"/>
    </source>
</evidence>
<comment type="caution">
    <text evidence="2">The sequence shown here is derived from an EMBL/GenBank/DDBJ whole genome shotgun (WGS) entry which is preliminary data.</text>
</comment>
<organism evidence="2 3">
    <name type="scientific">Candidatus Collierbacteria bacterium GW2011_GWF2_44_15</name>
    <dbReference type="NCBI Taxonomy" id="1618404"/>
    <lineage>
        <taxon>Bacteria</taxon>
        <taxon>Candidatus Collieribacteriota</taxon>
    </lineage>
</organism>
<feature type="transmembrane region" description="Helical" evidence="1">
    <location>
        <begin position="43"/>
        <end position="73"/>
    </location>
</feature>
<feature type="transmembrane region" description="Helical" evidence="1">
    <location>
        <begin position="12"/>
        <end position="31"/>
    </location>
</feature>
<reference evidence="2 3" key="1">
    <citation type="journal article" date="2015" name="Nature">
        <title>rRNA introns, odd ribosomes, and small enigmatic genomes across a large radiation of phyla.</title>
        <authorList>
            <person name="Brown C.T."/>
            <person name="Hug L.A."/>
            <person name="Thomas B.C."/>
            <person name="Sharon I."/>
            <person name="Castelle C.J."/>
            <person name="Singh A."/>
            <person name="Wilkins M.J."/>
            <person name="Williams K.H."/>
            <person name="Banfield J.F."/>
        </authorList>
    </citation>
    <scope>NUCLEOTIDE SEQUENCE [LARGE SCALE GENOMIC DNA]</scope>
</reference>
<keyword evidence="1" id="KW-1133">Transmembrane helix</keyword>
<dbReference type="EMBL" id="LCHZ01000028">
    <property type="protein sequence ID" value="KKT45873.1"/>
    <property type="molecule type" value="Genomic_DNA"/>
</dbReference>
<name>A0A0G1HH56_9BACT</name>
<accession>A0A0G1HH56</accession>
<sequence>MNQDKNTIKAILALGVAVILGEGILGWGIYWPILLMLSDWDGIFWLGLIVGILVAIFGAISVGLPSLFIVVVLGLSSFSLRTKRGSEMWLVLISLAANGLMDKIFGLSWGLVEMVGVLVAAILVFSWEGRGDSIKVHYK</sequence>
<dbReference type="Proteomes" id="UP000033861">
    <property type="component" value="Unassembled WGS sequence"/>
</dbReference>
<feature type="transmembrane region" description="Helical" evidence="1">
    <location>
        <begin position="107"/>
        <end position="127"/>
    </location>
</feature>
<keyword evidence="1" id="KW-0472">Membrane</keyword>
<gene>
    <name evidence="2" type="ORF">UW35_C0028G0002</name>
</gene>
<dbReference type="AlphaFoldDB" id="A0A0G1HH56"/>
<evidence type="ECO:0000313" key="3">
    <source>
        <dbReference type="Proteomes" id="UP000033861"/>
    </source>
</evidence>